<evidence type="ECO:0000256" key="3">
    <source>
        <dbReference type="ARBA" id="ARBA00022692"/>
    </source>
</evidence>
<dbReference type="PANTHER" id="PTHR48177">
    <property type="entry name" value="TRANSMEMBRANE PROTEIN 189"/>
    <property type="match status" value="1"/>
</dbReference>
<dbReference type="EMBL" id="OV725077">
    <property type="protein sequence ID" value="CAH1388402.1"/>
    <property type="molecule type" value="Genomic_DNA"/>
</dbReference>
<dbReference type="Proteomes" id="UP001152798">
    <property type="component" value="Chromosome 1"/>
</dbReference>
<evidence type="ECO:0000313" key="9">
    <source>
        <dbReference type="EMBL" id="CAH1388402.1"/>
    </source>
</evidence>
<feature type="transmembrane region" description="Helical" evidence="7">
    <location>
        <begin position="263"/>
        <end position="282"/>
    </location>
</feature>
<evidence type="ECO:0000256" key="4">
    <source>
        <dbReference type="ARBA" id="ARBA00022989"/>
    </source>
</evidence>
<keyword evidence="4 7" id="KW-1133">Transmembrane helix</keyword>
<sequence length="354" mass="39962">MSSCLGRRGWGVGGYYIPQDWSSRGQTERRGWGKAGDVTAPTLEAVKGPEPEERRVPPVSMAEYAKSRGFIAGNSVSRGDPDGGDVAEYAKGILGNSMLEDDPNANSSIDPEEVIKPRWGPNHKGAKELANLYSRGKRIQECLSLAVSLALILCNIVYIIMYIRYENLSSVLLAAIAGIISADFTSGLVHWAADTWGSVELPIIGKHYLRPFREHHIDPTSITRHDFIETNGDNFMITIPVLGYLLWGFATESSAHIKRSFPFRAYLFLFSMFIAMTNQARWVTWLQSFHIILPRCHHRLHHVSPHESYYCITTGWLNYPLEYIRFWPALESVVSKFTGSKPRQDDMAWAQKRL</sequence>
<dbReference type="Pfam" id="PF10520">
    <property type="entry name" value="Lipid_desat"/>
    <property type="match status" value="1"/>
</dbReference>
<comment type="subcellular location">
    <subcellularLocation>
        <location evidence="1">Membrane</location>
        <topology evidence="1">Multi-pass membrane protein</topology>
    </subcellularLocation>
</comment>
<organism evidence="9 10">
    <name type="scientific">Nezara viridula</name>
    <name type="common">Southern green stink bug</name>
    <name type="synonym">Cimex viridulus</name>
    <dbReference type="NCBI Taxonomy" id="85310"/>
    <lineage>
        <taxon>Eukaryota</taxon>
        <taxon>Metazoa</taxon>
        <taxon>Ecdysozoa</taxon>
        <taxon>Arthropoda</taxon>
        <taxon>Hexapoda</taxon>
        <taxon>Insecta</taxon>
        <taxon>Pterygota</taxon>
        <taxon>Neoptera</taxon>
        <taxon>Paraneoptera</taxon>
        <taxon>Hemiptera</taxon>
        <taxon>Heteroptera</taxon>
        <taxon>Panheteroptera</taxon>
        <taxon>Pentatomomorpha</taxon>
        <taxon>Pentatomoidea</taxon>
        <taxon>Pentatomidae</taxon>
        <taxon>Pentatominae</taxon>
        <taxon>Nezara</taxon>
    </lineage>
</organism>
<evidence type="ECO:0000313" key="10">
    <source>
        <dbReference type="Proteomes" id="UP001152798"/>
    </source>
</evidence>
<dbReference type="InterPro" id="IPR019547">
    <property type="entry name" value="Lipid_desat"/>
</dbReference>
<evidence type="ECO:0000259" key="8">
    <source>
        <dbReference type="Pfam" id="PF10520"/>
    </source>
</evidence>
<evidence type="ECO:0000256" key="6">
    <source>
        <dbReference type="SAM" id="MobiDB-lite"/>
    </source>
</evidence>
<dbReference type="InterPro" id="IPR052601">
    <property type="entry name" value="Plasmalogen_desaturase"/>
</dbReference>
<feature type="transmembrane region" description="Helical" evidence="7">
    <location>
        <begin position="234"/>
        <end position="251"/>
    </location>
</feature>
<feature type="domain" description="Lipid desaturase" evidence="8">
    <location>
        <begin position="179"/>
        <end position="345"/>
    </location>
</feature>
<reference evidence="9" key="1">
    <citation type="submission" date="2022-01" db="EMBL/GenBank/DDBJ databases">
        <authorList>
            <person name="King R."/>
        </authorList>
    </citation>
    <scope>NUCLEOTIDE SEQUENCE</scope>
</reference>
<dbReference type="GO" id="GO:0016020">
    <property type="term" value="C:membrane"/>
    <property type="evidence" value="ECO:0007669"/>
    <property type="project" value="UniProtKB-SubCell"/>
</dbReference>
<accession>A0A9P0DX24</accession>
<dbReference type="PANTHER" id="PTHR48177:SF1">
    <property type="entry name" value="PLASMANYLETHANOLAMINE DESATURASE 1"/>
    <property type="match status" value="1"/>
</dbReference>
<keyword evidence="3 7" id="KW-0812">Transmembrane</keyword>
<protein>
    <recommendedName>
        <fullName evidence="8">Lipid desaturase domain-containing protein</fullName>
    </recommendedName>
</protein>
<keyword evidence="10" id="KW-1185">Reference proteome</keyword>
<evidence type="ECO:0000256" key="7">
    <source>
        <dbReference type="SAM" id="Phobius"/>
    </source>
</evidence>
<feature type="transmembrane region" description="Helical" evidence="7">
    <location>
        <begin position="143"/>
        <end position="163"/>
    </location>
</feature>
<dbReference type="AlphaFoldDB" id="A0A9P0DX24"/>
<evidence type="ECO:0000256" key="2">
    <source>
        <dbReference type="ARBA" id="ARBA00007620"/>
    </source>
</evidence>
<comment type="similarity">
    <text evidence="2">Belongs to the fatty acid desaturase CarF family.</text>
</comment>
<keyword evidence="5 7" id="KW-0472">Membrane</keyword>
<proteinExistence type="inferred from homology"/>
<dbReference type="GO" id="GO:0016491">
    <property type="term" value="F:oxidoreductase activity"/>
    <property type="evidence" value="ECO:0007669"/>
    <property type="project" value="TreeGrafter"/>
</dbReference>
<gene>
    <name evidence="9" type="ORF">NEZAVI_LOCUS39</name>
</gene>
<dbReference type="OrthoDB" id="5103at2759"/>
<feature type="region of interest" description="Disordered" evidence="6">
    <location>
        <begin position="20"/>
        <end position="43"/>
    </location>
</feature>
<name>A0A9P0DX24_NEZVI</name>
<evidence type="ECO:0000256" key="5">
    <source>
        <dbReference type="ARBA" id="ARBA00023136"/>
    </source>
</evidence>
<evidence type="ECO:0000256" key="1">
    <source>
        <dbReference type="ARBA" id="ARBA00004141"/>
    </source>
</evidence>